<evidence type="ECO:0000313" key="3">
    <source>
        <dbReference type="Proteomes" id="UP001530377"/>
    </source>
</evidence>
<accession>A0ABD3RG05</accession>
<keyword evidence="3" id="KW-1185">Reference proteome</keyword>
<feature type="region of interest" description="Disordered" evidence="1">
    <location>
        <begin position="341"/>
        <end position="363"/>
    </location>
</feature>
<reference evidence="2 3" key="1">
    <citation type="submission" date="2024-10" db="EMBL/GenBank/DDBJ databases">
        <title>Updated reference genomes for cyclostephanoid diatoms.</title>
        <authorList>
            <person name="Roberts W.R."/>
            <person name="Alverson A.J."/>
        </authorList>
    </citation>
    <scope>NUCLEOTIDE SEQUENCE [LARGE SCALE GENOMIC DNA]</scope>
    <source>
        <strain evidence="2 3">AJA228-03</strain>
    </source>
</reference>
<feature type="compositionally biased region" description="Acidic residues" evidence="1">
    <location>
        <begin position="347"/>
        <end position="363"/>
    </location>
</feature>
<sequence length="458" mass="48138">MVLNNREPYDTDSSDDTEISWEMIVDGDEGGTAPFPHRGVPNFEFQRPSSANNDAEPPLPHDYDASVGATISGTPPAAAAAAAAADNDASVGVTISRTPTTTTTPDAAAADESPLDNDVSIGVTISDGDTFFSGVSSITGEHHTVSDIEDGEEDDDDDDGGDGEDGGGEATMNERKSFPGASPSESTGDGGGGEDRAADVVDVPSSTDVVSSLVGWLSEMGFEHDRIARAVSDLRSMMGATEIDADVVIGIMMDEAVAFEVADADNMRRPSSCGAKKGDHPLEPLLDVWEYVGSTISRGWDERGGIPARRLVEERVRAIGRTARGALSSVADESHRLVRRLVSQDREGEDYHDDDDDDDDYDDYNVDARSADRYSTATAQMSPTKHPFRRAIEEHRILEKVVAVAVVGSAALLALGNPRASLGAMAVAGAGLAAGEAIRCSSEQSCGGKSRGHGLHLD</sequence>
<organism evidence="2 3">
    <name type="scientific">Cyclostephanos tholiformis</name>
    <dbReference type="NCBI Taxonomy" id="382380"/>
    <lineage>
        <taxon>Eukaryota</taxon>
        <taxon>Sar</taxon>
        <taxon>Stramenopiles</taxon>
        <taxon>Ochrophyta</taxon>
        <taxon>Bacillariophyta</taxon>
        <taxon>Coscinodiscophyceae</taxon>
        <taxon>Thalassiosirophycidae</taxon>
        <taxon>Stephanodiscales</taxon>
        <taxon>Stephanodiscaceae</taxon>
        <taxon>Cyclostephanos</taxon>
    </lineage>
</organism>
<proteinExistence type="predicted"/>
<evidence type="ECO:0000256" key="1">
    <source>
        <dbReference type="SAM" id="MobiDB-lite"/>
    </source>
</evidence>
<dbReference type="EMBL" id="JALLPB020000223">
    <property type="protein sequence ID" value="KAL3811997.1"/>
    <property type="molecule type" value="Genomic_DNA"/>
</dbReference>
<dbReference type="Proteomes" id="UP001530377">
    <property type="component" value="Unassembled WGS sequence"/>
</dbReference>
<name>A0ABD3RG05_9STRA</name>
<gene>
    <name evidence="2" type="ORF">ACHAXA_009615</name>
</gene>
<feature type="region of interest" description="Disordered" evidence="1">
    <location>
        <begin position="26"/>
        <end position="121"/>
    </location>
</feature>
<dbReference type="AlphaFoldDB" id="A0ABD3RG05"/>
<feature type="compositionally biased region" description="Acidic residues" evidence="1">
    <location>
        <begin position="147"/>
        <end position="167"/>
    </location>
</feature>
<protein>
    <submittedName>
        <fullName evidence="2">Uncharacterized protein</fullName>
    </submittedName>
</protein>
<feature type="compositionally biased region" description="Low complexity" evidence="1">
    <location>
        <begin position="98"/>
        <end position="111"/>
    </location>
</feature>
<evidence type="ECO:0000313" key="2">
    <source>
        <dbReference type="EMBL" id="KAL3811997.1"/>
    </source>
</evidence>
<feature type="region of interest" description="Disordered" evidence="1">
    <location>
        <begin position="134"/>
        <end position="203"/>
    </location>
</feature>
<comment type="caution">
    <text evidence="2">The sequence shown here is derived from an EMBL/GenBank/DDBJ whole genome shotgun (WGS) entry which is preliminary data.</text>
</comment>